<evidence type="ECO:0000313" key="10">
    <source>
        <dbReference type="Proteomes" id="UP000196581"/>
    </source>
</evidence>
<evidence type="ECO:0000256" key="3">
    <source>
        <dbReference type="ARBA" id="ARBA00022475"/>
    </source>
</evidence>
<dbReference type="Pfam" id="PF00893">
    <property type="entry name" value="Multi_Drug_Res"/>
    <property type="match status" value="1"/>
</dbReference>
<dbReference type="InterPro" id="IPR000390">
    <property type="entry name" value="Small_drug/metabolite_transptr"/>
</dbReference>
<keyword evidence="3" id="KW-1003">Cell membrane</keyword>
<name>A0A1X6XLT0_9MICO</name>
<comment type="subcellular location">
    <subcellularLocation>
        <location evidence="1 7">Cell membrane</location>
        <topology evidence="1 7">Multi-pass membrane protein</topology>
    </subcellularLocation>
</comment>
<dbReference type="EMBL" id="FWFF01000019">
    <property type="protein sequence ID" value="SLN00050.1"/>
    <property type="molecule type" value="Genomic_DNA"/>
</dbReference>
<keyword evidence="2" id="KW-0813">Transport</keyword>
<evidence type="ECO:0000256" key="5">
    <source>
        <dbReference type="ARBA" id="ARBA00022989"/>
    </source>
</evidence>
<evidence type="ECO:0000256" key="8">
    <source>
        <dbReference type="SAM" id="Phobius"/>
    </source>
</evidence>
<keyword evidence="4 7" id="KW-0812">Transmembrane</keyword>
<evidence type="ECO:0000313" key="9">
    <source>
        <dbReference type="EMBL" id="SLN00050.1"/>
    </source>
</evidence>
<proteinExistence type="inferred from homology"/>
<dbReference type="Gene3D" id="1.10.3730.20">
    <property type="match status" value="1"/>
</dbReference>
<sequence>MSLVLPPAFAWAVLIGSGAFETMWAYALAADHLRMRRRIVLFLVGTAISMGGLAIALGTIPVGTGYAVWVGIGAITTLAFAIHRREESLTWIRAVFAAILLAGVVGLQAVS</sequence>
<keyword evidence="6 8" id="KW-0472">Membrane</keyword>
<protein>
    <submittedName>
        <fullName evidence="9">Quaternary ammonium compound-resistance protein SugE</fullName>
    </submittedName>
</protein>
<dbReference type="PANTHER" id="PTHR30561">
    <property type="entry name" value="SMR FAMILY PROTON-DEPENDENT DRUG EFFLUX TRANSPORTER SUGE"/>
    <property type="match status" value="1"/>
</dbReference>
<feature type="transmembrane region" description="Helical" evidence="8">
    <location>
        <begin position="6"/>
        <end position="27"/>
    </location>
</feature>
<feature type="transmembrane region" description="Helical" evidence="8">
    <location>
        <begin position="66"/>
        <end position="83"/>
    </location>
</feature>
<evidence type="ECO:0000256" key="1">
    <source>
        <dbReference type="ARBA" id="ARBA00004651"/>
    </source>
</evidence>
<dbReference type="GO" id="GO:0022857">
    <property type="term" value="F:transmembrane transporter activity"/>
    <property type="evidence" value="ECO:0007669"/>
    <property type="project" value="InterPro"/>
</dbReference>
<evidence type="ECO:0000256" key="6">
    <source>
        <dbReference type="ARBA" id="ARBA00023136"/>
    </source>
</evidence>
<feature type="transmembrane region" description="Helical" evidence="8">
    <location>
        <begin position="39"/>
        <end position="60"/>
    </location>
</feature>
<dbReference type="GO" id="GO:0005886">
    <property type="term" value="C:plasma membrane"/>
    <property type="evidence" value="ECO:0007669"/>
    <property type="project" value="UniProtKB-SubCell"/>
</dbReference>
<evidence type="ECO:0000256" key="4">
    <source>
        <dbReference type="ARBA" id="ARBA00022692"/>
    </source>
</evidence>
<feature type="transmembrane region" description="Helical" evidence="8">
    <location>
        <begin position="90"/>
        <end position="110"/>
    </location>
</feature>
<keyword evidence="5 8" id="KW-1133">Transmembrane helix</keyword>
<dbReference type="SUPFAM" id="SSF103481">
    <property type="entry name" value="Multidrug resistance efflux transporter EmrE"/>
    <property type="match status" value="1"/>
</dbReference>
<dbReference type="PANTHER" id="PTHR30561:SF0">
    <property type="entry name" value="GUANIDINIUM EXPORTER"/>
    <property type="match status" value="1"/>
</dbReference>
<comment type="similarity">
    <text evidence="7">Belongs to the drug/metabolite transporter (DMT) superfamily. Small multidrug resistance (SMR) (TC 2.A.7.1) family.</text>
</comment>
<evidence type="ECO:0000256" key="2">
    <source>
        <dbReference type="ARBA" id="ARBA00022448"/>
    </source>
</evidence>
<organism evidence="9 10">
    <name type="scientific">Brevibacterium yomogidense</name>
    <dbReference type="NCBI Taxonomy" id="946573"/>
    <lineage>
        <taxon>Bacteria</taxon>
        <taxon>Bacillati</taxon>
        <taxon>Actinomycetota</taxon>
        <taxon>Actinomycetes</taxon>
        <taxon>Micrococcales</taxon>
        <taxon>Brevibacteriaceae</taxon>
        <taxon>Brevibacterium</taxon>
    </lineage>
</organism>
<dbReference type="RefSeq" id="WP_256970374.1">
    <property type="nucleotide sequence ID" value="NZ_FWFF01000019.1"/>
</dbReference>
<keyword evidence="10" id="KW-1185">Reference proteome</keyword>
<dbReference type="Proteomes" id="UP000196581">
    <property type="component" value="Unassembled WGS sequence"/>
</dbReference>
<dbReference type="AlphaFoldDB" id="A0A1X6XLT0"/>
<dbReference type="InterPro" id="IPR037185">
    <property type="entry name" value="EmrE-like"/>
</dbReference>
<dbReference type="InterPro" id="IPR045324">
    <property type="entry name" value="Small_multidrug_res"/>
</dbReference>
<evidence type="ECO:0000256" key="7">
    <source>
        <dbReference type="RuleBase" id="RU003942"/>
    </source>
</evidence>
<reference evidence="10" key="1">
    <citation type="submission" date="2017-02" db="EMBL/GenBank/DDBJ databases">
        <authorList>
            <person name="Dridi B."/>
        </authorList>
    </citation>
    <scope>NUCLEOTIDE SEQUENCE [LARGE SCALE GENOMIC DNA]</scope>
    <source>
        <strain evidence="10">B Co 03.10</strain>
    </source>
</reference>
<gene>
    <name evidence="9" type="ORF">FM105_12120</name>
</gene>
<accession>A0A1X6XLT0</accession>